<sequence>MTDKFKKTKGAILRSFFFIVGRRPFQSRLETMEKNSL</sequence>
<organism evidence="1 2">
    <name type="scientific">Anaerostipes rhamnosivorans</name>
    <dbReference type="NCBI Taxonomy" id="1229621"/>
    <lineage>
        <taxon>Bacteria</taxon>
        <taxon>Bacillati</taxon>
        <taxon>Bacillota</taxon>
        <taxon>Clostridia</taxon>
        <taxon>Lachnospirales</taxon>
        <taxon>Lachnospiraceae</taxon>
        <taxon>Anaerostipes</taxon>
    </lineage>
</organism>
<evidence type="ECO:0000313" key="1">
    <source>
        <dbReference type="EMBL" id="QCP35602.1"/>
    </source>
</evidence>
<proteinExistence type="predicted"/>
<gene>
    <name evidence="1" type="ORF">AR1Y2_2148</name>
</gene>
<keyword evidence="2" id="KW-1185">Reference proteome</keyword>
<dbReference type="Proteomes" id="UP000298653">
    <property type="component" value="Chromosome"/>
</dbReference>
<accession>A0A4P8ICV2</accession>
<dbReference type="EMBL" id="CP040058">
    <property type="protein sequence ID" value="QCP35602.1"/>
    <property type="molecule type" value="Genomic_DNA"/>
</dbReference>
<protein>
    <submittedName>
        <fullName evidence="1">Uncharacterized protein</fullName>
    </submittedName>
</protein>
<reference evidence="1 2" key="1">
    <citation type="submission" date="2019-05" db="EMBL/GenBank/DDBJ databases">
        <title>Complete genome sequencing of Anaerostipes rhamnosivorans.</title>
        <authorList>
            <person name="Bui T.P.N."/>
            <person name="de Vos W.M."/>
        </authorList>
    </citation>
    <scope>NUCLEOTIDE SEQUENCE [LARGE SCALE GENOMIC DNA]</scope>
    <source>
        <strain evidence="1 2">1y2</strain>
    </source>
</reference>
<evidence type="ECO:0000313" key="2">
    <source>
        <dbReference type="Proteomes" id="UP000298653"/>
    </source>
</evidence>
<dbReference type="KEGG" id="arf:AR1Y2_2148"/>
<name>A0A4P8ICV2_9FIRM</name>
<dbReference type="AlphaFoldDB" id="A0A4P8ICV2"/>